<dbReference type="Pfam" id="PF03401">
    <property type="entry name" value="TctC"/>
    <property type="match status" value="1"/>
</dbReference>
<dbReference type="InterPro" id="IPR005064">
    <property type="entry name" value="BUG"/>
</dbReference>
<dbReference type="InterPro" id="IPR042100">
    <property type="entry name" value="Bug_dom1"/>
</dbReference>
<dbReference type="PANTHER" id="PTHR42928">
    <property type="entry name" value="TRICARBOXYLATE-BINDING PROTEIN"/>
    <property type="match status" value="1"/>
</dbReference>
<protein>
    <recommendedName>
        <fullName evidence="5">ABC transporter substrate-binding protein</fullName>
    </recommendedName>
</protein>
<accession>A0A1B1UFL3</accession>
<sequence>MRKIRIMLAASLGLLMGGPAAAQSSEATIRIVLPYPAGGVGDTAARMIAESMRARLNRTVIIENKPGAAGRLGVQAVKDAPSDGSVLLFTPIAPMALFPHVYDNLAYDPARDFQPISQVGTYDLAMAVGANVPAKNLKELVDWLKAHADQAAYGTPAAGSLPHFFAVLFARHAGLELRHVTYKGNPQAITDLIGGHLPMFFTSTQDLVEAHKAGRVRVLATSGRARSPVLPDVPTFTESGYGIHGEGWYGIYAPARTPAEVVAQLNQAVVEAVRSDEFSKRLTPLGVQPTGTPAQEFVQIQKSDSELWGPVIKASGFKPE</sequence>
<evidence type="ECO:0000313" key="3">
    <source>
        <dbReference type="EMBL" id="ANW01539.1"/>
    </source>
</evidence>
<dbReference type="PIRSF" id="PIRSF017082">
    <property type="entry name" value="YflP"/>
    <property type="match status" value="1"/>
</dbReference>
<feature type="signal peptide" evidence="2">
    <location>
        <begin position="1"/>
        <end position="22"/>
    </location>
</feature>
<reference evidence="3 4" key="1">
    <citation type="submission" date="2016-07" db="EMBL/GenBank/DDBJ databases">
        <title>Complete genome sequence of Bradyrhizobium icense LMTR 13T, a potential inoculant strain isolated from lima bean (Phaseolus lunatus) in Peru.</title>
        <authorList>
            <person name="Ormeno-Orrillo E."/>
            <person name="Duran D."/>
            <person name="Rogel M.A."/>
            <person name="Rey L."/>
            <person name="Imperial J."/>
            <person name="Ruiz-Argueso T."/>
            <person name="Martinez-Romero E."/>
        </authorList>
    </citation>
    <scope>NUCLEOTIDE SEQUENCE [LARGE SCALE GENOMIC DNA]</scope>
    <source>
        <strain evidence="3 4">LMTR 13</strain>
    </source>
</reference>
<proteinExistence type="inferred from homology"/>
<evidence type="ECO:0008006" key="5">
    <source>
        <dbReference type="Google" id="ProtNLM"/>
    </source>
</evidence>
<evidence type="ECO:0000256" key="1">
    <source>
        <dbReference type="ARBA" id="ARBA00006987"/>
    </source>
</evidence>
<dbReference type="SUPFAM" id="SSF53850">
    <property type="entry name" value="Periplasmic binding protein-like II"/>
    <property type="match status" value="1"/>
</dbReference>
<dbReference type="KEGG" id="bic:LMTR13_16570"/>
<dbReference type="CDD" id="cd13579">
    <property type="entry name" value="PBP2_Bug_NagM"/>
    <property type="match status" value="1"/>
</dbReference>
<name>A0A1B1UFL3_9BRAD</name>
<keyword evidence="4" id="KW-1185">Reference proteome</keyword>
<gene>
    <name evidence="3" type="ORF">LMTR13_16570</name>
</gene>
<comment type="similarity">
    <text evidence="1">Belongs to the UPF0065 (bug) family.</text>
</comment>
<dbReference type="Gene3D" id="3.40.190.10">
    <property type="entry name" value="Periplasmic binding protein-like II"/>
    <property type="match status" value="1"/>
</dbReference>
<organism evidence="3 4">
    <name type="scientific">Bradyrhizobium icense</name>
    <dbReference type="NCBI Taxonomy" id="1274631"/>
    <lineage>
        <taxon>Bacteria</taxon>
        <taxon>Pseudomonadati</taxon>
        <taxon>Pseudomonadota</taxon>
        <taxon>Alphaproteobacteria</taxon>
        <taxon>Hyphomicrobiales</taxon>
        <taxon>Nitrobacteraceae</taxon>
        <taxon>Bradyrhizobium</taxon>
    </lineage>
</organism>
<dbReference type="STRING" id="1274631.LMTR13_16570"/>
<dbReference type="AlphaFoldDB" id="A0A1B1UFL3"/>
<dbReference type="Gene3D" id="3.40.190.150">
    <property type="entry name" value="Bordetella uptake gene, domain 1"/>
    <property type="match status" value="1"/>
</dbReference>
<keyword evidence="2" id="KW-0732">Signal</keyword>
<dbReference type="EMBL" id="CP016428">
    <property type="protein sequence ID" value="ANW01539.1"/>
    <property type="molecule type" value="Genomic_DNA"/>
</dbReference>
<dbReference type="Proteomes" id="UP000092839">
    <property type="component" value="Chromosome"/>
</dbReference>
<evidence type="ECO:0000256" key="2">
    <source>
        <dbReference type="SAM" id="SignalP"/>
    </source>
</evidence>
<feature type="chain" id="PRO_5008530572" description="ABC transporter substrate-binding protein" evidence="2">
    <location>
        <begin position="23"/>
        <end position="320"/>
    </location>
</feature>
<dbReference type="OrthoDB" id="8196049at2"/>
<dbReference type="PANTHER" id="PTHR42928:SF5">
    <property type="entry name" value="BLR1237 PROTEIN"/>
    <property type="match status" value="1"/>
</dbReference>
<evidence type="ECO:0000313" key="4">
    <source>
        <dbReference type="Proteomes" id="UP000092839"/>
    </source>
</evidence>